<dbReference type="Proteomes" id="UP001231649">
    <property type="component" value="Chromosome 5"/>
</dbReference>
<proteinExistence type="predicted"/>
<evidence type="ECO:0000313" key="2">
    <source>
        <dbReference type="Proteomes" id="UP001231649"/>
    </source>
</evidence>
<comment type="caution">
    <text evidence="1">The sequence shown here is derived from an EMBL/GenBank/DDBJ whole genome shotgun (WGS) entry which is preliminary data.</text>
</comment>
<gene>
    <name evidence="1" type="ORF">PYW08_013782</name>
</gene>
<reference evidence="1" key="1">
    <citation type="submission" date="2023-03" db="EMBL/GenBank/DDBJ databases">
        <title>Chromosome-level genomes of two armyworms, Mythimna separata and Mythimna loreyi, provide insights into the biosynthesis and reception of sex pheromones.</title>
        <authorList>
            <person name="Zhao H."/>
        </authorList>
    </citation>
    <scope>NUCLEOTIDE SEQUENCE</scope>
    <source>
        <strain evidence="1">BeijingLab</strain>
    </source>
</reference>
<accession>A0ACC2R5Q2</accession>
<name>A0ACC2R5Q2_9NEOP</name>
<evidence type="ECO:0000313" key="1">
    <source>
        <dbReference type="EMBL" id="KAJ8734532.1"/>
    </source>
</evidence>
<protein>
    <submittedName>
        <fullName evidence="1">Uncharacterized protein</fullName>
    </submittedName>
</protein>
<dbReference type="EMBL" id="CM056781">
    <property type="protein sequence ID" value="KAJ8734532.1"/>
    <property type="molecule type" value="Genomic_DNA"/>
</dbReference>
<keyword evidence="2" id="KW-1185">Reference proteome</keyword>
<organism evidence="1 2">
    <name type="scientific">Mythimna loreyi</name>
    <dbReference type="NCBI Taxonomy" id="667449"/>
    <lineage>
        <taxon>Eukaryota</taxon>
        <taxon>Metazoa</taxon>
        <taxon>Ecdysozoa</taxon>
        <taxon>Arthropoda</taxon>
        <taxon>Hexapoda</taxon>
        <taxon>Insecta</taxon>
        <taxon>Pterygota</taxon>
        <taxon>Neoptera</taxon>
        <taxon>Endopterygota</taxon>
        <taxon>Lepidoptera</taxon>
        <taxon>Glossata</taxon>
        <taxon>Ditrysia</taxon>
        <taxon>Noctuoidea</taxon>
        <taxon>Noctuidae</taxon>
        <taxon>Noctuinae</taxon>
        <taxon>Hadenini</taxon>
        <taxon>Mythimna</taxon>
    </lineage>
</organism>
<sequence length="326" mass="37266">MAGVQRTPPKTAKTPNISQTQSEPDLNAAIEESEYVTNRNKRPRTEHSPQGQQGVNDSLANWKRDQDARITKLLEDQTTFMSKLFTDISEIKSQNIKIQESNAEIRKTNGDIERSISFINQQFEDLKREVEDLKKERQEQRKYVECLEKKIIDLQMKSRSSAIEIRNIPQSDMETTAALIKTVCSIGNVVGKPIPETEIRDVYRLPGKSTKDTAASTPRPIIAEFTKVQTKQDILSAVRSYNNKKSKENKINSELIGIPGNRRPVYIAEQLSSSSKKLFYLAREFAIKHNFMFCWVSNGNIFLRKQTGDKQIIINSEKCLQNIITK</sequence>